<comment type="similarity">
    <text evidence="2">Belongs to the 4HPPD family.</text>
</comment>
<dbReference type="STRING" id="1123069.ruthe_02814"/>
<feature type="domain" description="VOC" evidence="5">
    <location>
        <begin position="71"/>
        <end position="231"/>
    </location>
</feature>
<keyword evidence="6" id="KW-0670">Pyruvate</keyword>
<keyword evidence="6" id="KW-0560">Oxidoreductase</keyword>
<keyword evidence="4" id="KW-0408">Iron</keyword>
<dbReference type="InterPro" id="IPR037523">
    <property type="entry name" value="VOC_core"/>
</dbReference>
<dbReference type="InterPro" id="IPR005956">
    <property type="entry name" value="4OHPhenylPyrv_dOase"/>
</dbReference>
<gene>
    <name evidence="6" type="ORF">ruthe_02814</name>
</gene>
<keyword evidence="3" id="KW-0677">Repeat</keyword>
<dbReference type="InterPro" id="IPR004360">
    <property type="entry name" value="Glyas_Fos-R_dOase_dom"/>
</dbReference>
<keyword evidence="6" id="KW-0223">Dioxygenase</keyword>
<dbReference type="Pfam" id="PF00903">
    <property type="entry name" value="Glyoxalase"/>
    <property type="match status" value="1"/>
</dbReference>
<dbReference type="EMBL" id="AOLV01000033">
    <property type="protein sequence ID" value="EPX83190.1"/>
    <property type="molecule type" value="Genomic_DNA"/>
</dbReference>
<accession>S9RYV0</accession>
<dbReference type="InterPro" id="IPR029068">
    <property type="entry name" value="Glyas_Bleomycin-R_OHBP_Dase"/>
</dbReference>
<dbReference type="SUPFAM" id="SSF54593">
    <property type="entry name" value="Glyoxalase/Bleomycin resistance protein/Dihydroxybiphenyl dioxygenase"/>
    <property type="match status" value="1"/>
</dbReference>
<dbReference type="HOGENOM" id="CLU_1026243_0_0_5"/>
<proteinExistence type="inferred from homology"/>
<name>S9RYV0_9RHOB</name>
<dbReference type="PROSITE" id="PS51819">
    <property type="entry name" value="VOC"/>
    <property type="match status" value="1"/>
</dbReference>
<dbReference type="PATRIC" id="fig|1123069.3.peg.2783"/>
<dbReference type="Proteomes" id="UP000015346">
    <property type="component" value="Unassembled WGS sequence"/>
</dbReference>
<dbReference type="Pfam" id="PF14696">
    <property type="entry name" value="Glyoxalase_5"/>
    <property type="match status" value="1"/>
</dbReference>
<keyword evidence="7" id="KW-1185">Reference proteome</keyword>
<evidence type="ECO:0000256" key="3">
    <source>
        <dbReference type="ARBA" id="ARBA00022737"/>
    </source>
</evidence>
<evidence type="ECO:0000259" key="5">
    <source>
        <dbReference type="PROSITE" id="PS51819"/>
    </source>
</evidence>
<protein>
    <submittedName>
        <fullName evidence="6">4-hydroxyphenylpyruvate dioxygenase</fullName>
    </submittedName>
</protein>
<evidence type="ECO:0000256" key="1">
    <source>
        <dbReference type="ARBA" id="ARBA00001962"/>
    </source>
</evidence>
<organism evidence="6 7">
    <name type="scientific">Rubellimicrobium thermophilum DSM 16684</name>
    <dbReference type="NCBI Taxonomy" id="1123069"/>
    <lineage>
        <taxon>Bacteria</taxon>
        <taxon>Pseudomonadati</taxon>
        <taxon>Pseudomonadota</taxon>
        <taxon>Alphaproteobacteria</taxon>
        <taxon>Rhodobacterales</taxon>
        <taxon>Roseobacteraceae</taxon>
        <taxon>Rubellimicrobium</taxon>
    </lineage>
</organism>
<evidence type="ECO:0000256" key="2">
    <source>
        <dbReference type="ARBA" id="ARBA00005877"/>
    </source>
</evidence>
<dbReference type="PANTHER" id="PTHR11959">
    <property type="entry name" value="4-HYDROXYPHENYLPYRUVATE DIOXYGENASE"/>
    <property type="match status" value="1"/>
</dbReference>
<dbReference type="AlphaFoldDB" id="S9RYV0"/>
<evidence type="ECO:0000313" key="7">
    <source>
        <dbReference type="Proteomes" id="UP000015346"/>
    </source>
</evidence>
<dbReference type="GO" id="GO:0006572">
    <property type="term" value="P:L-tyrosine catabolic process"/>
    <property type="evidence" value="ECO:0007669"/>
    <property type="project" value="TreeGrafter"/>
</dbReference>
<reference evidence="6 7" key="1">
    <citation type="journal article" date="2013" name="Stand. Genomic Sci.">
        <title>Genome sequence of the reddish-pigmented Rubellimicrobium thermophilum type strain (DSM 16684(T)), a member of the Roseobacter clade.</title>
        <authorList>
            <person name="Fiebig A."/>
            <person name="Riedel T."/>
            <person name="Gronow S."/>
            <person name="Petersen J."/>
            <person name="Klenk H.P."/>
            <person name="Goker M."/>
        </authorList>
    </citation>
    <scope>NUCLEOTIDE SEQUENCE [LARGE SCALE GENOMIC DNA]</scope>
    <source>
        <strain evidence="6 7">DSM 16684</strain>
    </source>
</reference>
<comment type="caution">
    <text evidence="6">The sequence shown here is derived from an EMBL/GenBank/DDBJ whole genome shotgun (WGS) entry which is preliminary data.</text>
</comment>
<comment type="cofactor">
    <cofactor evidence="1">
        <name>Fe cation</name>
        <dbReference type="ChEBI" id="CHEBI:24875"/>
    </cofactor>
</comment>
<dbReference type="Gene3D" id="3.10.180.10">
    <property type="entry name" value="2,3-Dihydroxybiphenyl 1,2-Dioxygenase, domain 1"/>
    <property type="match status" value="2"/>
</dbReference>
<dbReference type="GO" id="GO:0003868">
    <property type="term" value="F:4-hydroxyphenylpyruvate dioxygenase activity"/>
    <property type="evidence" value="ECO:0007669"/>
    <property type="project" value="InterPro"/>
</dbReference>
<sequence length="262" mass="28210">MPDARAAHARALALLAQNHDQPIRKGELSIPAIRGVGGSLIRLLDCNTDPARIWDVDFRAEPAQAGVGLIAVDHLGQTMPYDEMLSWALFYTSIFGGRKAPMVDVADPDGLVRSQAVQSGGLRVTLNGSEARRTLAGRFVEDTFGAAVQHLAFATADIFATAKALAERGFPALRIGANYYDDVAARFGLAPALVARMQAANVLYDEDAGGQFFQLYSESRPGGFFIEIVQRQGNYQGYGAANAPFRIAAQKRSTRPAGMPRL</sequence>
<dbReference type="PANTHER" id="PTHR11959:SF1">
    <property type="entry name" value="4-HYDROXYPHENYLPYRUVATE DIOXYGENASE"/>
    <property type="match status" value="1"/>
</dbReference>
<evidence type="ECO:0000256" key="4">
    <source>
        <dbReference type="ARBA" id="ARBA00023004"/>
    </source>
</evidence>
<evidence type="ECO:0000313" key="6">
    <source>
        <dbReference type="EMBL" id="EPX83190.1"/>
    </source>
</evidence>